<comment type="subcellular location">
    <subcellularLocation>
        <location evidence="1">Cell membrane</location>
        <topology evidence="1">Multi-pass membrane protein</topology>
    </subcellularLocation>
</comment>
<keyword evidence="12" id="KW-1185">Reference proteome</keyword>
<dbReference type="Proteomes" id="UP000094469">
    <property type="component" value="Unassembled WGS sequence"/>
</dbReference>
<keyword evidence="2" id="KW-0813">Transport</keyword>
<dbReference type="InterPro" id="IPR004770">
    <property type="entry name" value="Na/H_antiport_NhaC"/>
</dbReference>
<feature type="transmembrane region" description="Helical" evidence="9">
    <location>
        <begin position="35"/>
        <end position="53"/>
    </location>
</feature>
<name>A0A1E5HGA0_9ENTE</name>
<feature type="transmembrane region" description="Helical" evidence="9">
    <location>
        <begin position="74"/>
        <end position="101"/>
    </location>
</feature>
<feature type="transmembrane region" description="Helical" evidence="9">
    <location>
        <begin position="12"/>
        <end position="29"/>
    </location>
</feature>
<gene>
    <name evidence="11" type="ORF">BCR24_01100</name>
</gene>
<keyword evidence="3" id="KW-0050">Antiport</keyword>
<dbReference type="Pfam" id="PF03553">
    <property type="entry name" value="Na_H_antiporter"/>
    <property type="match status" value="1"/>
</dbReference>
<dbReference type="InterPro" id="IPR018461">
    <property type="entry name" value="Na/H_Antiport_NhaC-like_C"/>
</dbReference>
<dbReference type="PANTHER" id="PTHR33451">
    <property type="entry name" value="MALATE-2H(+)/NA(+)-LACTATE ANTIPORTER"/>
    <property type="match status" value="1"/>
</dbReference>
<evidence type="ECO:0000256" key="8">
    <source>
        <dbReference type="ARBA" id="ARBA00038435"/>
    </source>
</evidence>
<keyword evidence="4" id="KW-1003">Cell membrane</keyword>
<evidence type="ECO:0000256" key="6">
    <source>
        <dbReference type="ARBA" id="ARBA00022989"/>
    </source>
</evidence>
<dbReference type="InterPro" id="IPR052180">
    <property type="entry name" value="NhaC_Na-H+_Antiporter"/>
</dbReference>
<dbReference type="EMBL" id="MIKC01000001">
    <property type="protein sequence ID" value="OEG23982.1"/>
    <property type="molecule type" value="Genomic_DNA"/>
</dbReference>
<protein>
    <submittedName>
        <fullName evidence="11">Na+/H+ antiporter NhaC</fullName>
    </submittedName>
</protein>
<evidence type="ECO:0000256" key="7">
    <source>
        <dbReference type="ARBA" id="ARBA00023136"/>
    </source>
</evidence>
<feature type="transmembrane region" description="Helical" evidence="9">
    <location>
        <begin position="193"/>
        <end position="212"/>
    </location>
</feature>
<evidence type="ECO:0000256" key="5">
    <source>
        <dbReference type="ARBA" id="ARBA00022692"/>
    </source>
</evidence>
<organism evidence="11 12">
    <name type="scientific">Enterococcus ureilyticus</name>
    <dbReference type="NCBI Taxonomy" id="1131292"/>
    <lineage>
        <taxon>Bacteria</taxon>
        <taxon>Bacillati</taxon>
        <taxon>Bacillota</taxon>
        <taxon>Bacilli</taxon>
        <taxon>Lactobacillales</taxon>
        <taxon>Enterococcaceae</taxon>
        <taxon>Enterococcus</taxon>
    </lineage>
</organism>
<dbReference type="RefSeq" id="WP_069638709.1">
    <property type="nucleotide sequence ID" value="NZ_JAFBEZ010000003.1"/>
</dbReference>
<feature type="transmembrane region" description="Helical" evidence="9">
    <location>
        <begin position="349"/>
        <end position="366"/>
    </location>
</feature>
<keyword evidence="7 9" id="KW-0472">Membrane</keyword>
<dbReference type="PANTHER" id="PTHR33451:SF6">
    <property type="entry name" value="NA(+)_H(+) ANTIPORTER NHAC"/>
    <property type="match status" value="1"/>
</dbReference>
<dbReference type="GO" id="GO:0015297">
    <property type="term" value="F:antiporter activity"/>
    <property type="evidence" value="ECO:0007669"/>
    <property type="project" value="UniProtKB-KW"/>
</dbReference>
<feature type="transmembrane region" description="Helical" evidence="9">
    <location>
        <begin position="311"/>
        <end position="329"/>
    </location>
</feature>
<sequence>MKKYKVNLNEAVFLLITLLLMIGISIIGFSIPAHVAILLAIGYLLLFAVYKKFSWDFIHNALIEGVTSGIIPMLIFILIGALISVWIAVGTIPTIMVLGFSFLSVKFFIPTVFIVCGIVGGAVGSSFTTISTIGIAFLGMGSLIGIDPALTTGAIVSGAFLGNSISPLSDTVNLAAAISEVDLFEHLKNTYKTAIPAAVLSFGYFLIMGLRYEGTLDSTSIHGIVNTLNNNFTISFVEMIPLAILFVCAWKKIPAIPTLLLSICVSLILMFFTSTHFSFVETADMIQNGFVSHTGNMQVDELLSRGGIQSMMWSVSLIILALALGGLLVEMEIIDCLLQRFEAVIDSRYKLIFITMMSSIGINGLIGEQYLSIILPGKSFINKFKEKQVPLTQLSRGLNDAGSVVNPLIPWGVSGVFISGTLGITTINYLPYAVFCYILPVLSFLVTLSSKKKSKRS</sequence>
<accession>A0A1E5HGA0</accession>
<dbReference type="STRING" id="1131292.BCR24_01100"/>
<feature type="transmembrane region" description="Helical" evidence="9">
    <location>
        <begin position="107"/>
        <end position="138"/>
    </location>
</feature>
<feature type="transmembrane region" description="Helical" evidence="9">
    <location>
        <begin position="259"/>
        <end position="279"/>
    </location>
</feature>
<dbReference type="GO" id="GO:0005886">
    <property type="term" value="C:plasma membrane"/>
    <property type="evidence" value="ECO:0007669"/>
    <property type="project" value="UniProtKB-SubCell"/>
</dbReference>
<dbReference type="OrthoDB" id="9762978at2"/>
<evidence type="ECO:0000313" key="12">
    <source>
        <dbReference type="Proteomes" id="UP000094469"/>
    </source>
</evidence>
<comment type="caution">
    <text evidence="11">The sequence shown here is derived from an EMBL/GenBank/DDBJ whole genome shotgun (WGS) entry which is preliminary data.</text>
</comment>
<evidence type="ECO:0000313" key="11">
    <source>
        <dbReference type="EMBL" id="OEG23982.1"/>
    </source>
</evidence>
<feature type="domain" description="Na+/H+ antiporter NhaC-like C-terminal" evidence="10">
    <location>
        <begin position="158"/>
        <end position="445"/>
    </location>
</feature>
<feature type="transmembrane region" description="Helical" evidence="9">
    <location>
        <begin position="429"/>
        <end position="448"/>
    </location>
</feature>
<dbReference type="NCBIfam" id="TIGR00931">
    <property type="entry name" value="antiport_nhaC"/>
    <property type="match status" value="1"/>
</dbReference>
<evidence type="ECO:0000256" key="3">
    <source>
        <dbReference type="ARBA" id="ARBA00022449"/>
    </source>
</evidence>
<keyword evidence="6 9" id="KW-1133">Transmembrane helix</keyword>
<evidence type="ECO:0000256" key="4">
    <source>
        <dbReference type="ARBA" id="ARBA00022475"/>
    </source>
</evidence>
<keyword evidence="5 9" id="KW-0812">Transmembrane</keyword>
<proteinExistence type="inferred from homology"/>
<dbReference type="AlphaFoldDB" id="A0A1E5HGA0"/>
<comment type="similarity">
    <text evidence="8">Belongs to the NhaC Na(+)/H(+) (TC 2.A.35) antiporter family.</text>
</comment>
<evidence type="ECO:0000259" key="10">
    <source>
        <dbReference type="Pfam" id="PF03553"/>
    </source>
</evidence>
<evidence type="ECO:0000256" key="9">
    <source>
        <dbReference type="SAM" id="Phobius"/>
    </source>
</evidence>
<feature type="transmembrane region" description="Helical" evidence="9">
    <location>
        <begin position="232"/>
        <end position="250"/>
    </location>
</feature>
<evidence type="ECO:0000256" key="2">
    <source>
        <dbReference type="ARBA" id="ARBA00022448"/>
    </source>
</evidence>
<reference evidence="12" key="1">
    <citation type="submission" date="2016-09" db="EMBL/GenBank/DDBJ databases">
        <authorList>
            <person name="Gulvik C.A."/>
        </authorList>
    </citation>
    <scope>NUCLEOTIDE SEQUENCE [LARGE SCALE GENOMIC DNA]</scope>
    <source>
        <strain evidence="12">LMG 26676</strain>
    </source>
</reference>
<evidence type="ECO:0000256" key="1">
    <source>
        <dbReference type="ARBA" id="ARBA00004651"/>
    </source>
</evidence>